<keyword evidence="2" id="KW-0560">Oxidoreductase</keyword>
<dbReference type="RefSeq" id="WP_167460401.1">
    <property type="nucleotide sequence ID" value="NZ_CP046171.1"/>
</dbReference>
<dbReference type="SMART" id="SM00822">
    <property type="entry name" value="PKS_KR"/>
    <property type="match status" value="1"/>
</dbReference>
<dbReference type="SUPFAM" id="SSF51735">
    <property type="entry name" value="NAD(P)-binding Rossmann-fold domains"/>
    <property type="match status" value="1"/>
</dbReference>
<evidence type="ECO:0000313" key="5">
    <source>
        <dbReference type="Proteomes" id="UP000501705"/>
    </source>
</evidence>
<dbReference type="PANTHER" id="PTHR48107">
    <property type="entry name" value="NADPH-DEPENDENT ALDEHYDE REDUCTASE-LIKE PROTEIN, CHLOROPLASTIC-RELATED"/>
    <property type="match status" value="1"/>
</dbReference>
<proteinExistence type="inferred from homology"/>
<gene>
    <name evidence="4" type="ORF">F5X71_01995</name>
</gene>
<sequence>MGSPAAAGAGPLTGKTVLITGGDSGIGKKIAVSLAAQGAQVVIQHPHAPESAADVVKEITGSGGAALALAADIGDRLEYEELVQALLEECGRWDVLVSTTGPAVSTPLAELTEDEFDLAFATPAKGVLHGLQLAATQLADGGRVITVASATPSDSTVDAAATGAIAEFTRGLAADFTQRRITVNAVSPANGGPDANAPAVAQLPGPVSETTEITEVVAFLATDAAEAVTAQHIRVTDGATEAAATV</sequence>
<evidence type="ECO:0000256" key="2">
    <source>
        <dbReference type="ARBA" id="ARBA00023002"/>
    </source>
</evidence>
<evidence type="ECO:0000256" key="1">
    <source>
        <dbReference type="ARBA" id="ARBA00006484"/>
    </source>
</evidence>
<evidence type="ECO:0000313" key="4">
    <source>
        <dbReference type="EMBL" id="QIS01251.1"/>
    </source>
</evidence>
<dbReference type="InterPro" id="IPR057326">
    <property type="entry name" value="KR_dom"/>
</dbReference>
<accession>A0A6G9XK01</accession>
<evidence type="ECO:0000259" key="3">
    <source>
        <dbReference type="SMART" id="SM00822"/>
    </source>
</evidence>
<reference evidence="4 5" key="1">
    <citation type="journal article" date="2019" name="ACS Chem. Biol.">
        <title>Identification and Mobilization of a Cryptic Antibiotic Biosynthesis Gene Locus from a Human-Pathogenic Nocardia Isolate.</title>
        <authorList>
            <person name="Herisse M."/>
            <person name="Ishida K."/>
            <person name="Porter J.L."/>
            <person name="Howden B."/>
            <person name="Hertweck C."/>
            <person name="Stinear T.P."/>
            <person name="Pidot S.J."/>
        </authorList>
    </citation>
    <scope>NUCLEOTIDE SEQUENCE [LARGE SCALE GENOMIC DNA]</scope>
    <source>
        <strain evidence="4 5">AUSMDU00024985</strain>
    </source>
</reference>
<organism evidence="4 5">
    <name type="scientific">Nocardia brasiliensis</name>
    <dbReference type="NCBI Taxonomy" id="37326"/>
    <lineage>
        <taxon>Bacteria</taxon>
        <taxon>Bacillati</taxon>
        <taxon>Actinomycetota</taxon>
        <taxon>Actinomycetes</taxon>
        <taxon>Mycobacteriales</taxon>
        <taxon>Nocardiaceae</taxon>
        <taxon>Nocardia</taxon>
    </lineage>
</organism>
<name>A0A6G9XK01_NOCBR</name>
<dbReference type="PRINTS" id="PR00081">
    <property type="entry name" value="GDHRDH"/>
</dbReference>
<dbReference type="EMBL" id="CP046171">
    <property type="protein sequence ID" value="QIS01251.1"/>
    <property type="molecule type" value="Genomic_DNA"/>
</dbReference>
<protein>
    <submittedName>
        <fullName evidence="4">SDR family oxidoreductase</fullName>
    </submittedName>
</protein>
<feature type="domain" description="Ketoreductase" evidence="3">
    <location>
        <begin position="15"/>
        <end position="194"/>
    </location>
</feature>
<dbReference type="GO" id="GO:0016614">
    <property type="term" value="F:oxidoreductase activity, acting on CH-OH group of donors"/>
    <property type="evidence" value="ECO:0007669"/>
    <property type="project" value="UniProtKB-ARBA"/>
</dbReference>
<dbReference type="AlphaFoldDB" id="A0A6G9XK01"/>
<dbReference type="Pfam" id="PF13561">
    <property type="entry name" value="adh_short_C2"/>
    <property type="match status" value="1"/>
</dbReference>
<comment type="similarity">
    <text evidence="1">Belongs to the short-chain dehydrogenases/reductases (SDR) family.</text>
</comment>
<dbReference type="Gene3D" id="3.40.50.720">
    <property type="entry name" value="NAD(P)-binding Rossmann-like Domain"/>
    <property type="match status" value="1"/>
</dbReference>
<dbReference type="Proteomes" id="UP000501705">
    <property type="component" value="Chromosome"/>
</dbReference>
<dbReference type="InterPro" id="IPR036291">
    <property type="entry name" value="NAD(P)-bd_dom_sf"/>
</dbReference>
<dbReference type="InterPro" id="IPR002347">
    <property type="entry name" value="SDR_fam"/>
</dbReference>